<dbReference type="VEuPathDB" id="FungiDB:PLEOSDRAFT_1112852"/>
<dbReference type="EMBL" id="KL198008">
    <property type="protein sequence ID" value="KDQ28081.1"/>
    <property type="molecule type" value="Genomic_DNA"/>
</dbReference>
<name>A0A067NWS2_PLEO1</name>
<dbReference type="HOGENOM" id="CLU_033925_0_0_1"/>
<reference evidence="8" key="1">
    <citation type="journal article" date="2014" name="Proc. Natl. Acad. Sci. U.S.A.">
        <title>Extensive sampling of basidiomycete genomes demonstrates inadequacy of the white-rot/brown-rot paradigm for wood decay fungi.</title>
        <authorList>
            <person name="Riley R."/>
            <person name="Salamov A.A."/>
            <person name="Brown D.W."/>
            <person name="Nagy L.G."/>
            <person name="Floudas D."/>
            <person name="Held B.W."/>
            <person name="Levasseur A."/>
            <person name="Lombard V."/>
            <person name="Morin E."/>
            <person name="Otillar R."/>
            <person name="Lindquist E.A."/>
            <person name="Sun H."/>
            <person name="LaButti K.M."/>
            <person name="Schmutz J."/>
            <person name="Jabbour D."/>
            <person name="Luo H."/>
            <person name="Baker S.E."/>
            <person name="Pisabarro A.G."/>
            <person name="Walton J.D."/>
            <person name="Blanchette R.A."/>
            <person name="Henrissat B."/>
            <person name="Martin F."/>
            <person name="Cullen D."/>
            <person name="Hibbett D.S."/>
            <person name="Grigoriev I.V."/>
        </authorList>
    </citation>
    <scope>NUCLEOTIDE SEQUENCE [LARGE SCALE GENOMIC DNA]</scope>
    <source>
        <strain evidence="8">PC15</strain>
    </source>
</reference>
<feature type="compositionally biased region" description="Basic and acidic residues" evidence="5">
    <location>
        <begin position="436"/>
        <end position="445"/>
    </location>
</feature>
<keyword evidence="2 6" id="KW-0812">Transmembrane</keyword>
<feature type="region of interest" description="Disordered" evidence="5">
    <location>
        <begin position="400"/>
        <end position="553"/>
    </location>
</feature>
<evidence type="ECO:0000256" key="5">
    <source>
        <dbReference type="SAM" id="MobiDB-lite"/>
    </source>
</evidence>
<feature type="compositionally biased region" description="Acidic residues" evidence="5">
    <location>
        <begin position="426"/>
        <end position="435"/>
    </location>
</feature>
<keyword evidence="3 6" id="KW-1133">Transmembrane helix</keyword>
<accession>A0A067NWS2</accession>
<dbReference type="PANTHER" id="PTHR12570">
    <property type="match status" value="1"/>
</dbReference>
<dbReference type="InParanoid" id="A0A067NWS2"/>
<evidence type="ECO:0000256" key="6">
    <source>
        <dbReference type="SAM" id="Phobius"/>
    </source>
</evidence>
<evidence type="ECO:0000313" key="7">
    <source>
        <dbReference type="EMBL" id="KDQ28081.1"/>
    </source>
</evidence>
<dbReference type="Proteomes" id="UP000027073">
    <property type="component" value="Unassembled WGS sequence"/>
</dbReference>
<feature type="transmembrane region" description="Helical" evidence="6">
    <location>
        <begin position="66"/>
        <end position="85"/>
    </location>
</feature>
<evidence type="ECO:0000256" key="3">
    <source>
        <dbReference type="ARBA" id="ARBA00022989"/>
    </source>
</evidence>
<dbReference type="Pfam" id="PF05653">
    <property type="entry name" value="Mg_trans_NIPA"/>
    <property type="match status" value="2"/>
</dbReference>
<feature type="transmembrane region" description="Helical" evidence="6">
    <location>
        <begin position="373"/>
        <end position="391"/>
    </location>
</feature>
<dbReference type="GO" id="GO:0016020">
    <property type="term" value="C:membrane"/>
    <property type="evidence" value="ECO:0007669"/>
    <property type="project" value="UniProtKB-SubCell"/>
</dbReference>
<comment type="subcellular location">
    <subcellularLocation>
        <location evidence="1">Membrane</location>
        <topology evidence="1">Multi-pass membrane protein</topology>
    </subcellularLocation>
</comment>
<feature type="transmembrane region" description="Helical" evidence="6">
    <location>
        <begin position="307"/>
        <end position="329"/>
    </location>
</feature>
<proteinExistence type="predicted"/>
<protein>
    <submittedName>
        <fullName evidence="7">Uncharacterized protein</fullName>
    </submittedName>
</protein>
<sequence length="553" mass="59703">MDNSTSTIIDDIPNAPPRHGSPVVAFIIGLAIILLASILNAAGLNLTKLDHVWTSAIPKSARKKDWMRPLWLLGMLLYILSQLIGSTLALEYMRAEYVAPLGSTSLVFNFLFARFLVGTPVTSTDIYGTIIVIVGVIGIVAFGSINSGLATETDAAHLSHLWRRGGWLGFFFFMTFSLALLLLFTSKLDALLAARSEINAAPFSGIAIPPTSTTAGPRREGQELSPWQKVAGVGSAIRGYWDAAMVKVGEWLELWTASKDDKQIAWTLGIGWACCGGGLAGGCLVFAKASVQLISGSLSHENTGNQFGHASSIFTFIFLATTAVLQIICLNRGLKVYDSTLVVPVFYGVYTASGFLDSLIFNNEVDAYQSWTLFLIFVSILILISGVVLLTHKKPEPLHNKAKTSPVVSARQSRRGRTATKKSSGDGDDDEDEAGEDHALRTRVEGEEDGEALWSLGDASDDEDDGLDPKAHKPLHATGSSSRIHLGDEGARLINGAEDGAEDGSPEHRDRSTHLRRSMSSDATLPVSAKDTVPFSDEHEDYGEWKYAKPPKP</sequence>
<feature type="transmembrane region" description="Helical" evidence="6">
    <location>
        <begin position="126"/>
        <end position="145"/>
    </location>
</feature>
<feature type="transmembrane region" description="Helical" evidence="6">
    <location>
        <begin position="264"/>
        <end position="287"/>
    </location>
</feature>
<dbReference type="GO" id="GO:0015095">
    <property type="term" value="F:magnesium ion transmembrane transporter activity"/>
    <property type="evidence" value="ECO:0007669"/>
    <property type="project" value="InterPro"/>
</dbReference>
<dbReference type="OrthoDB" id="165382at2759"/>
<feature type="transmembrane region" description="Helical" evidence="6">
    <location>
        <begin position="97"/>
        <end position="117"/>
    </location>
</feature>
<dbReference type="AlphaFoldDB" id="A0A067NWS2"/>
<dbReference type="SUPFAM" id="SSF103481">
    <property type="entry name" value="Multidrug resistance efflux transporter EmrE"/>
    <property type="match status" value="1"/>
</dbReference>
<feature type="transmembrane region" description="Helical" evidence="6">
    <location>
        <begin position="165"/>
        <end position="185"/>
    </location>
</feature>
<gene>
    <name evidence="7" type="ORF">PLEOSDRAFT_1112852</name>
</gene>
<organism evidence="7 8">
    <name type="scientific">Pleurotus ostreatus (strain PC15)</name>
    <name type="common">Oyster mushroom</name>
    <dbReference type="NCBI Taxonomy" id="1137138"/>
    <lineage>
        <taxon>Eukaryota</taxon>
        <taxon>Fungi</taxon>
        <taxon>Dikarya</taxon>
        <taxon>Basidiomycota</taxon>
        <taxon>Agaricomycotina</taxon>
        <taxon>Agaricomycetes</taxon>
        <taxon>Agaricomycetidae</taxon>
        <taxon>Agaricales</taxon>
        <taxon>Pleurotineae</taxon>
        <taxon>Pleurotaceae</taxon>
        <taxon>Pleurotus</taxon>
    </lineage>
</organism>
<evidence type="ECO:0000256" key="4">
    <source>
        <dbReference type="ARBA" id="ARBA00023136"/>
    </source>
</evidence>
<dbReference type="PANTHER" id="PTHR12570:SF82">
    <property type="entry name" value="NIPA-LIKE PROTEIN 3"/>
    <property type="match status" value="1"/>
</dbReference>
<feature type="transmembrane region" description="Helical" evidence="6">
    <location>
        <begin position="341"/>
        <end position="361"/>
    </location>
</feature>
<keyword evidence="4 6" id="KW-0472">Membrane</keyword>
<evidence type="ECO:0000256" key="1">
    <source>
        <dbReference type="ARBA" id="ARBA00004141"/>
    </source>
</evidence>
<dbReference type="InterPro" id="IPR037185">
    <property type="entry name" value="EmrE-like"/>
</dbReference>
<evidence type="ECO:0000313" key="8">
    <source>
        <dbReference type="Proteomes" id="UP000027073"/>
    </source>
</evidence>
<dbReference type="Gene3D" id="1.10.3730.20">
    <property type="match status" value="1"/>
</dbReference>
<dbReference type="InterPro" id="IPR008521">
    <property type="entry name" value="Mg_trans_NIPA"/>
</dbReference>
<evidence type="ECO:0000256" key="2">
    <source>
        <dbReference type="ARBA" id="ARBA00022692"/>
    </source>
</evidence>
<feature type="transmembrane region" description="Helical" evidence="6">
    <location>
        <begin position="23"/>
        <end position="46"/>
    </location>
</feature>